<reference evidence="1" key="1">
    <citation type="submission" date="2022-12" db="EMBL/GenBank/DDBJ databases">
        <authorList>
            <person name="Petersen C."/>
        </authorList>
    </citation>
    <scope>NUCLEOTIDE SEQUENCE</scope>
    <source>
        <strain evidence="1">IBT 21472</strain>
    </source>
</reference>
<keyword evidence="2" id="KW-1185">Reference proteome</keyword>
<evidence type="ECO:0000313" key="2">
    <source>
        <dbReference type="Proteomes" id="UP001147746"/>
    </source>
</evidence>
<comment type="caution">
    <text evidence="1">The sequence shown here is derived from an EMBL/GenBank/DDBJ whole genome shotgun (WGS) entry which is preliminary data.</text>
</comment>
<proteinExistence type="predicted"/>
<dbReference type="EMBL" id="JAPZBO010000001">
    <property type="protein sequence ID" value="KAJ5331155.1"/>
    <property type="molecule type" value="Genomic_DNA"/>
</dbReference>
<name>A0A9W9GQY4_9EURO</name>
<reference evidence="1" key="2">
    <citation type="journal article" date="2023" name="IMA Fungus">
        <title>Comparative genomic study of the Penicillium genus elucidates a diverse pangenome and 15 lateral gene transfer events.</title>
        <authorList>
            <person name="Petersen C."/>
            <person name="Sorensen T."/>
            <person name="Nielsen M.R."/>
            <person name="Sondergaard T.E."/>
            <person name="Sorensen J.L."/>
            <person name="Fitzpatrick D.A."/>
            <person name="Frisvad J.C."/>
            <person name="Nielsen K.L."/>
        </authorList>
    </citation>
    <scope>NUCLEOTIDE SEQUENCE</scope>
    <source>
        <strain evidence="1">IBT 21472</strain>
    </source>
</reference>
<dbReference type="AlphaFoldDB" id="A0A9W9GQY4"/>
<evidence type="ECO:0000313" key="1">
    <source>
        <dbReference type="EMBL" id="KAJ5331155.1"/>
    </source>
</evidence>
<sequence>MKFEYVSCEVMAPAHHDDWAWFQLHLTSHLFESPRVLSIWSYDSKDVGHSQRATTQSTPGVSNAMPVKTYELFGANWVSQHSNITYSQIWEIILRENTRLTVKSA</sequence>
<accession>A0A9W9GQY4</accession>
<dbReference type="OrthoDB" id="5295747at2759"/>
<dbReference type="Proteomes" id="UP001147746">
    <property type="component" value="Unassembled WGS sequence"/>
</dbReference>
<protein>
    <submittedName>
        <fullName evidence="1">Uncharacterized protein</fullName>
    </submittedName>
</protein>
<organism evidence="1 2">
    <name type="scientific">Penicillium atrosanguineum</name>
    <dbReference type="NCBI Taxonomy" id="1132637"/>
    <lineage>
        <taxon>Eukaryota</taxon>
        <taxon>Fungi</taxon>
        <taxon>Dikarya</taxon>
        <taxon>Ascomycota</taxon>
        <taxon>Pezizomycotina</taxon>
        <taxon>Eurotiomycetes</taxon>
        <taxon>Eurotiomycetidae</taxon>
        <taxon>Eurotiales</taxon>
        <taxon>Aspergillaceae</taxon>
        <taxon>Penicillium</taxon>
    </lineage>
</organism>
<gene>
    <name evidence="1" type="ORF">N7476_000938</name>
</gene>